<keyword evidence="2" id="KW-0238">DNA-binding</keyword>
<evidence type="ECO:0008006" key="9">
    <source>
        <dbReference type="Google" id="ProtNLM"/>
    </source>
</evidence>
<evidence type="ECO:0000259" key="5">
    <source>
        <dbReference type="PROSITE" id="PS01124"/>
    </source>
</evidence>
<accession>A0ABX3HDV4</accession>
<evidence type="ECO:0000256" key="3">
    <source>
        <dbReference type="ARBA" id="ARBA00023163"/>
    </source>
</evidence>
<feature type="domain" description="HTH araC/xylS-type" evidence="5">
    <location>
        <begin position="405"/>
        <end position="503"/>
    </location>
</feature>
<name>A0ABX3HDV4_PAEBO</name>
<dbReference type="CDD" id="cd17536">
    <property type="entry name" value="REC_YesN-like"/>
    <property type="match status" value="1"/>
</dbReference>
<dbReference type="Pfam" id="PF12833">
    <property type="entry name" value="HTH_18"/>
    <property type="match status" value="1"/>
</dbReference>
<dbReference type="InterPro" id="IPR018060">
    <property type="entry name" value="HTH_AraC"/>
</dbReference>
<dbReference type="PRINTS" id="PR00032">
    <property type="entry name" value="HTHARAC"/>
</dbReference>
<dbReference type="SUPFAM" id="SSF46689">
    <property type="entry name" value="Homeodomain-like"/>
    <property type="match status" value="2"/>
</dbReference>
<sequence length="506" mass="59005">MLSILVVDDQREEREGIEFLIHELGFPLHVVTAENGRKALDYLEQKSVDILFTDVRMPLMDGLQLSKKALSLQSSLKVILFSGFAEFEYAKTAISLGVSDYLLKPINVEAFQNTMKKVIEQLMDQQQKHAASQIKQNYVKKYVLFNLVNGLGMPSLMKDVSFGLPNQYHGIVLMEFEKNFFENAEPDFEVFILSLLEGQMDYLNLNDCQSLLLFCQPQSWSFNSSHELGMHIRDSILKKYKVNCYLAIHDEITMLPDLSTALIQLDQLMEYRFFSPDYFVFDVKKDFYFADDRLPELSDNDLLDKIRSDLMNRDFFSLRANTDLLYQKYAKQLQFSQLYVKYMFSSLYQEIMTYSAPVTEIELSRGIEKLYKSEELKEIKEIIFEGIASLEQEYSSSEFLNRDIASVKQYIGDHYGEDLSLDLLAAKVHLSPHYLSSIFKKHTGYGLNKYIKNVRMKIAKNLLMQTHLKVSDICYKVGFQNVSYFCQNFRDFFGQTPEKFRQLHQK</sequence>
<dbReference type="SUPFAM" id="SSF52172">
    <property type="entry name" value="CheY-like"/>
    <property type="match status" value="1"/>
</dbReference>
<keyword evidence="4" id="KW-0597">Phosphoprotein</keyword>
<evidence type="ECO:0000256" key="2">
    <source>
        <dbReference type="ARBA" id="ARBA00023125"/>
    </source>
</evidence>
<proteinExistence type="predicted"/>
<dbReference type="RefSeq" id="WP_076110460.1">
    <property type="nucleotide sequence ID" value="NZ_MPTB01000011.1"/>
</dbReference>
<dbReference type="InterPro" id="IPR009057">
    <property type="entry name" value="Homeodomain-like_sf"/>
</dbReference>
<dbReference type="PROSITE" id="PS50110">
    <property type="entry name" value="RESPONSE_REGULATORY"/>
    <property type="match status" value="1"/>
</dbReference>
<dbReference type="InterPro" id="IPR018062">
    <property type="entry name" value="HTH_AraC-typ_CS"/>
</dbReference>
<dbReference type="InterPro" id="IPR011006">
    <property type="entry name" value="CheY-like_superfamily"/>
</dbReference>
<dbReference type="Gene3D" id="3.40.50.2300">
    <property type="match status" value="1"/>
</dbReference>
<dbReference type="InterPro" id="IPR020449">
    <property type="entry name" value="Tscrpt_reg_AraC-type_HTH"/>
</dbReference>
<keyword evidence="1" id="KW-0805">Transcription regulation</keyword>
<keyword evidence="3" id="KW-0804">Transcription</keyword>
<evidence type="ECO:0000313" key="8">
    <source>
        <dbReference type="Proteomes" id="UP000187412"/>
    </source>
</evidence>
<dbReference type="SMART" id="SM00448">
    <property type="entry name" value="REC"/>
    <property type="match status" value="1"/>
</dbReference>
<dbReference type="InterPro" id="IPR001789">
    <property type="entry name" value="Sig_transdc_resp-reg_receiver"/>
</dbReference>
<dbReference type="PROSITE" id="PS01124">
    <property type="entry name" value="HTH_ARAC_FAMILY_2"/>
    <property type="match status" value="1"/>
</dbReference>
<dbReference type="Gene3D" id="1.10.10.60">
    <property type="entry name" value="Homeodomain-like"/>
    <property type="match status" value="2"/>
</dbReference>
<dbReference type="EMBL" id="MPTB01000011">
    <property type="protein sequence ID" value="OMD48695.1"/>
    <property type="molecule type" value="Genomic_DNA"/>
</dbReference>
<evidence type="ECO:0000256" key="4">
    <source>
        <dbReference type="PROSITE-ProRule" id="PRU00169"/>
    </source>
</evidence>
<dbReference type="PANTHER" id="PTHR43280:SF10">
    <property type="entry name" value="REGULATORY PROTEIN POCR"/>
    <property type="match status" value="1"/>
</dbReference>
<feature type="modified residue" description="4-aspartylphosphate" evidence="4">
    <location>
        <position position="54"/>
    </location>
</feature>
<dbReference type="Pfam" id="PF00072">
    <property type="entry name" value="Response_reg"/>
    <property type="match status" value="1"/>
</dbReference>
<dbReference type="SMART" id="SM00342">
    <property type="entry name" value="HTH_ARAC"/>
    <property type="match status" value="1"/>
</dbReference>
<dbReference type="PROSITE" id="PS00041">
    <property type="entry name" value="HTH_ARAC_FAMILY_1"/>
    <property type="match status" value="1"/>
</dbReference>
<dbReference type="Proteomes" id="UP000187412">
    <property type="component" value="Unassembled WGS sequence"/>
</dbReference>
<gene>
    <name evidence="7" type="ORF">BSK56_10420</name>
</gene>
<reference evidence="7 8" key="1">
    <citation type="submission" date="2016-10" db="EMBL/GenBank/DDBJ databases">
        <title>Paenibacillus species isolates.</title>
        <authorList>
            <person name="Beno S.M."/>
        </authorList>
    </citation>
    <scope>NUCLEOTIDE SEQUENCE [LARGE SCALE GENOMIC DNA]</scope>
    <source>
        <strain evidence="7 8">FSL H7-0744</strain>
    </source>
</reference>
<feature type="domain" description="Response regulatory" evidence="6">
    <location>
        <begin position="3"/>
        <end position="119"/>
    </location>
</feature>
<evidence type="ECO:0000259" key="6">
    <source>
        <dbReference type="PROSITE" id="PS50110"/>
    </source>
</evidence>
<protein>
    <recommendedName>
        <fullName evidence="9">DNA-binding response regulator</fullName>
    </recommendedName>
</protein>
<comment type="caution">
    <text evidence="7">The sequence shown here is derived from an EMBL/GenBank/DDBJ whole genome shotgun (WGS) entry which is preliminary data.</text>
</comment>
<dbReference type="PANTHER" id="PTHR43280">
    <property type="entry name" value="ARAC-FAMILY TRANSCRIPTIONAL REGULATOR"/>
    <property type="match status" value="1"/>
</dbReference>
<keyword evidence="8" id="KW-1185">Reference proteome</keyword>
<organism evidence="7 8">
    <name type="scientific">Paenibacillus borealis</name>
    <dbReference type="NCBI Taxonomy" id="160799"/>
    <lineage>
        <taxon>Bacteria</taxon>
        <taxon>Bacillati</taxon>
        <taxon>Bacillota</taxon>
        <taxon>Bacilli</taxon>
        <taxon>Bacillales</taxon>
        <taxon>Paenibacillaceae</taxon>
        <taxon>Paenibacillus</taxon>
    </lineage>
</organism>
<evidence type="ECO:0000256" key="1">
    <source>
        <dbReference type="ARBA" id="ARBA00023015"/>
    </source>
</evidence>
<evidence type="ECO:0000313" key="7">
    <source>
        <dbReference type="EMBL" id="OMD48695.1"/>
    </source>
</evidence>